<comment type="caution">
    <text evidence="2">The sequence shown here is derived from an EMBL/GenBank/DDBJ whole genome shotgun (WGS) entry which is preliminary data.</text>
</comment>
<dbReference type="EMBL" id="JAKLMC020000044">
    <property type="protein sequence ID" value="KAK5948697.1"/>
    <property type="molecule type" value="Genomic_DNA"/>
</dbReference>
<dbReference type="AlphaFoldDB" id="A0AAN8II29"/>
<gene>
    <name evidence="2" type="ORF">OHC33_010300</name>
</gene>
<feature type="region of interest" description="Disordered" evidence="1">
    <location>
        <begin position="280"/>
        <end position="308"/>
    </location>
</feature>
<keyword evidence="3" id="KW-1185">Reference proteome</keyword>
<dbReference type="Proteomes" id="UP001316803">
    <property type="component" value="Unassembled WGS sequence"/>
</dbReference>
<protein>
    <submittedName>
        <fullName evidence="2">Uncharacterized protein</fullName>
    </submittedName>
</protein>
<organism evidence="2 3">
    <name type="scientific">Knufia fluminis</name>
    <dbReference type="NCBI Taxonomy" id="191047"/>
    <lineage>
        <taxon>Eukaryota</taxon>
        <taxon>Fungi</taxon>
        <taxon>Dikarya</taxon>
        <taxon>Ascomycota</taxon>
        <taxon>Pezizomycotina</taxon>
        <taxon>Eurotiomycetes</taxon>
        <taxon>Chaetothyriomycetidae</taxon>
        <taxon>Chaetothyriales</taxon>
        <taxon>Trichomeriaceae</taxon>
        <taxon>Knufia</taxon>
    </lineage>
</organism>
<reference evidence="2 3" key="1">
    <citation type="submission" date="2022-12" db="EMBL/GenBank/DDBJ databases">
        <title>Genomic features and morphological characterization of a novel Knufia sp. strain isolated from spacecraft assembly facility.</title>
        <authorList>
            <person name="Teixeira M."/>
            <person name="Chander A.M."/>
            <person name="Stajich J.E."/>
            <person name="Venkateswaran K."/>
        </authorList>
    </citation>
    <scope>NUCLEOTIDE SEQUENCE [LARGE SCALE GENOMIC DNA]</scope>
    <source>
        <strain evidence="2 3">FJI-L2-BK-P2</strain>
    </source>
</reference>
<evidence type="ECO:0000313" key="3">
    <source>
        <dbReference type="Proteomes" id="UP001316803"/>
    </source>
</evidence>
<feature type="compositionally biased region" description="Basic and acidic residues" evidence="1">
    <location>
        <begin position="293"/>
        <end position="302"/>
    </location>
</feature>
<proteinExistence type="predicted"/>
<evidence type="ECO:0000256" key="1">
    <source>
        <dbReference type="SAM" id="MobiDB-lite"/>
    </source>
</evidence>
<accession>A0AAN8II29</accession>
<sequence length="478" mass="54797">MAQPGNIRANTPLTETQSRAHTWGVELECIFAFHRKRLEKVLQTYTEDLRPEIDEGPERAHDRILQKVKSNEFDDANQCRTKWPSWLLRVPKSDRAFRLSRKLGDHSNEVGWTFWERLQFREGEDDLKAKPVYRTYALEPLLIAQDVLSEKQLTPRIIGGKIQHYGGHLDANDFDEIFNATYHAPVRSMLFSSLEAAVLAEHKDKFKYDEWIVTRDFSVPPATQREIVAALGLPEGDRKEWNSDGVELVSKKYDYAELDVGCQKLAQYLAQFRHAGLSEPLRGTPADAEEEGDSRGTTDDLPKPTGDTVDTGQIRTWGAFDSVFAGTHVHIGLDWTLEEGVDFDFLRHFAFLLISNEQLISGLHAFRRHGKLTSFTPVDAVFTPAEVRHRTRSEYEEDRMKELAEKYISQHSIWSNQSSFMKYNKKAEGNTCQTQQDAANILFSDGTDHLEIFRMFQREMADFVPAHGVLVDLHRIAN</sequence>
<name>A0AAN8II29_9EURO</name>
<evidence type="ECO:0000313" key="2">
    <source>
        <dbReference type="EMBL" id="KAK5948697.1"/>
    </source>
</evidence>